<dbReference type="Proteomes" id="UP000181980">
    <property type="component" value="Unassembled WGS sequence"/>
</dbReference>
<keyword evidence="4" id="KW-0067">ATP-binding</keyword>
<dbReference type="STRING" id="561176.SAMN04488561_4419"/>
<keyword evidence="2" id="KW-0547">Nucleotide-binding</keyword>
<accession>A0A1H5PIG2</accession>
<dbReference type="AlphaFoldDB" id="A0A1H5PIG2"/>
<dbReference type="NCBIfam" id="NF047744">
    <property type="entry name" value="CG0192_rel"/>
    <property type="match status" value="1"/>
</dbReference>
<dbReference type="Pfam" id="PF18085">
    <property type="entry name" value="Mak_N_cap"/>
    <property type="match status" value="1"/>
</dbReference>
<keyword evidence="8" id="KW-1185">Reference proteome</keyword>
<evidence type="ECO:0000259" key="6">
    <source>
        <dbReference type="Pfam" id="PF18085"/>
    </source>
</evidence>
<evidence type="ECO:0000256" key="3">
    <source>
        <dbReference type="ARBA" id="ARBA00022777"/>
    </source>
</evidence>
<dbReference type="EMBL" id="FNUC01000004">
    <property type="protein sequence ID" value="SEF13590.1"/>
    <property type="molecule type" value="Genomic_DNA"/>
</dbReference>
<gene>
    <name evidence="7" type="ORF">SAMN04488561_4419</name>
</gene>
<reference evidence="8" key="1">
    <citation type="submission" date="2016-10" db="EMBL/GenBank/DDBJ databases">
        <authorList>
            <person name="Varghese N."/>
            <person name="Submissions S."/>
        </authorList>
    </citation>
    <scope>NUCLEOTIDE SEQUENCE [LARGE SCALE GENOMIC DNA]</scope>
    <source>
        <strain evidence="8">DSM 45237</strain>
    </source>
</reference>
<evidence type="ECO:0000313" key="8">
    <source>
        <dbReference type="Proteomes" id="UP000181980"/>
    </source>
</evidence>
<sequence length="210" mass="21480">MALLHRATLRPSKLELLATWLPGRPWAAGATGVEAAGAYRYDDPAGEVGLEAHLLRTDGGTVLHVPLSYRGAALAGAEHAFLGTMEHSVLGTRWVYDGCADPVWVAALARAVLTGAPQAEEQVDVDGELVPREPSARVTGTGGAADASLALPADTPLTPHDDGPATVVRTGGLDLVVVRVVGAEPAAEHVLTGTWTNGGPATLAAVRPAA</sequence>
<dbReference type="GO" id="GO:0016301">
    <property type="term" value="F:kinase activity"/>
    <property type="evidence" value="ECO:0007669"/>
    <property type="project" value="UniProtKB-KW"/>
</dbReference>
<evidence type="ECO:0000256" key="4">
    <source>
        <dbReference type="ARBA" id="ARBA00022840"/>
    </source>
</evidence>
<dbReference type="InterPro" id="IPR040999">
    <property type="entry name" value="Mak_N_cap"/>
</dbReference>
<name>A0A1H5PIG2_9ACTN</name>
<dbReference type="GO" id="GO:0005524">
    <property type="term" value="F:ATP binding"/>
    <property type="evidence" value="ECO:0007669"/>
    <property type="project" value="UniProtKB-KW"/>
</dbReference>
<proteinExistence type="predicted"/>
<feature type="region of interest" description="Disordered" evidence="5">
    <location>
        <begin position="134"/>
        <end position="161"/>
    </location>
</feature>
<protein>
    <recommendedName>
        <fullName evidence="6">Maltokinase N-terminal cap domain-containing protein</fullName>
    </recommendedName>
</protein>
<dbReference type="RefSeq" id="WP_069110121.1">
    <property type="nucleotide sequence ID" value="NZ_FNUC01000004.1"/>
</dbReference>
<evidence type="ECO:0000256" key="2">
    <source>
        <dbReference type="ARBA" id="ARBA00022741"/>
    </source>
</evidence>
<evidence type="ECO:0000313" key="7">
    <source>
        <dbReference type="EMBL" id="SEF13590.1"/>
    </source>
</evidence>
<evidence type="ECO:0000256" key="1">
    <source>
        <dbReference type="ARBA" id="ARBA00022679"/>
    </source>
</evidence>
<feature type="domain" description="Maltokinase N-terminal cap" evidence="6">
    <location>
        <begin position="20"/>
        <end position="101"/>
    </location>
</feature>
<dbReference type="OrthoDB" id="3787729at2"/>
<keyword evidence="1" id="KW-0808">Transferase</keyword>
<evidence type="ECO:0000256" key="5">
    <source>
        <dbReference type="SAM" id="MobiDB-lite"/>
    </source>
</evidence>
<keyword evidence="3" id="KW-0418">Kinase</keyword>
<organism evidence="7 8">
    <name type="scientific">Jiangella alba</name>
    <dbReference type="NCBI Taxonomy" id="561176"/>
    <lineage>
        <taxon>Bacteria</taxon>
        <taxon>Bacillati</taxon>
        <taxon>Actinomycetota</taxon>
        <taxon>Actinomycetes</taxon>
        <taxon>Jiangellales</taxon>
        <taxon>Jiangellaceae</taxon>
        <taxon>Jiangella</taxon>
    </lineage>
</organism>